<sequence length="168" mass="19001">QSPYEYRLSDSYAINDILASAWLSGDRSKEAATKQVQNLSHPDKIVRYWTAVGLRSQSKEQLQPFEKEIKQAMSDEYAPVAITAAAMAYNQFNSSEAQSVLKSYLLHENDMLALLTIHYLMYVDNKQPFVETVRASREMKGRTYNPKAAAVDFLGSLGLVPNNPSYRQ</sequence>
<dbReference type="AlphaFoldDB" id="A0A941F8Y0"/>
<proteinExistence type="predicted"/>
<name>A0A941F8Y0_9BACT</name>
<organism evidence="1 2">
    <name type="scientific">Carboxylicivirga sediminis</name>
    <dbReference type="NCBI Taxonomy" id="2006564"/>
    <lineage>
        <taxon>Bacteria</taxon>
        <taxon>Pseudomonadati</taxon>
        <taxon>Bacteroidota</taxon>
        <taxon>Bacteroidia</taxon>
        <taxon>Marinilabiliales</taxon>
        <taxon>Marinilabiliaceae</taxon>
        <taxon>Carboxylicivirga</taxon>
    </lineage>
</organism>
<reference evidence="1" key="1">
    <citation type="journal article" date="2018" name="Int. J. Syst. Evol. Microbiol.">
        <title>Carboxylicivirga sediminis sp. nov., isolated from coastal sediment.</title>
        <authorList>
            <person name="Wang F.Q."/>
            <person name="Ren L.H."/>
            <person name="Zou R.J."/>
            <person name="Sun Y.Z."/>
            <person name="Liu X.J."/>
            <person name="Jiang F."/>
            <person name="Liu L.J."/>
        </authorList>
    </citation>
    <scope>NUCLEOTIDE SEQUENCE</scope>
    <source>
        <strain evidence="1">JR1</strain>
    </source>
</reference>
<dbReference type="Proteomes" id="UP000679220">
    <property type="component" value="Unassembled WGS sequence"/>
</dbReference>
<evidence type="ECO:0000313" key="2">
    <source>
        <dbReference type="Proteomes" id="UP000679220"/>
    </source>
</evidence>
<comment type="caution">
    <text evidence="1">The sequence shown here is derived from an EMBL/GenBank/DDBJ whole genome shotgun (WGS) entry which is preliminary data.</text>
</comment>
<accession>A0A941F8Y0</accession>
<feature type="non-terminal residue" evidence="1">
    <location>
        <position position="1"/>
    </location>
</feature>
<keyword evidence="2" id="KW-1185">Reference proteome</keyword>
<gene>
    <name evidence="1" type="ORF">KDU71_22540</name>
</gene>
<dbReference type="RefSeq" id="WP_212193390.1">
    <property type="nucleotide sequence ID" value="NZ_JAGTAR010000073.1"/>
</dbReference>
<protein>
    <submittedName>
        <fullName evidence="1">Uncharacterized protein</fullName>
    </submittedName>
</protein>
<reference evidence="1" key="2">
    <citation type="submission" date="2021-04" db="EMBL/GenBank/DDBJ databases">
        <authorList>
            <person name="Zhang T."/>
            <person name="Zhang Y."/>
            <person name="Lu D."/>
            <person name="Zuo D."/>
            <person name="Du Z."/>
        </authorList>
    </citation>
    <scope>NUCLEOTIDE SEQUENCE</scope>
    <source>
        <strain evidence="1">JR1</strain>
    </source>
</reference>
<evidence type="ECO:0000313" key="1">
    <source>
        <dbReference type="EMBL" id="MBR8538367.1"/>
    </source>
</evidence>
<dbReference type="EMBL" id="JAGTAR010000073">
    <property type="protein sequence ID" value="MBR8538367.1"/>
    <property type="molecule type" value="Genomic_DNA"/>
</dbReference>